<feature type="compositionally biased region" description="Polar residues" evidence="2">
    <location>
        <begin position="1"/>
        <end position="13"/>
    </location>
</feature>
<feature type="region of interest" description="Disordered" evidence="2">
    <location>
        <begin position="1017"/>
        <end position="1150"/>
    </location>
</feature>
<dbReference type="InterPro" id="IPR036390">
    <property type="entry name" value="WH_DNA-bd_sf"/>
</dbReference>
<dbReference type="OrthoDB" id="5863171at2759"/>
<dbReference type="GO" id="GO:0003677">
    <property type="term" value="F:DNA binding"/>
    <property type="evidence" value="ECO:0007669"/>
    <property type="project" value="InterPro"/>
</dbReference>
<feature type="compositionally biased region" description="Low complexity" evidence="2">
    <location>
        <begin position="115"/>
        <end position="146"/>
    </location>
</feature>
<evidence type="ECO:0000256" key="1">
    <source>
        <dbReference type="ARBA" id="ARBA00020833"/>
    </source>
</evidence>
<dbReference type="InterPro" id="IPR036388">
    <property type="entry name" value="WH-like_DNA-bd_sf"/>
</dbReference>
<feature type="region of interest" description="Disordered" evidence="2">
    <location>
        <begin position="915"/>
        <end position="989"/>
    </location>
</feature>
<feature type="compositionally biased region" description="Basic and acidic residues" evidence="2">
    <location>
        <begin position="1084"/>
        <end position="1095"/>
    </location>
</feature>
<dbReference type="GO" id="GO:0006334">
    <property type="term" value="P:nucleosome assembly"/>
    <property type="evidence" value="ECO:0007669"/>
    <property type="project" value="InterPro"/>
</dbReference>
<feature type="compositionally biased region" description="Basic and acidic residues" evidence="2">
    <location>
        <begin position="436"/>
        <end position="451"/>
    </location>
</feature>
<comment type="caution">
    <text evidence="4">The sequence shown here is derived from an EMBL/GenBank/DDBJ whole genome shotgun (WGS) entry which is preliminary data.</text>
</comment>
<feature type="compositionally biased region" description="Basic and acidic residues" evidence="2">
    <location>
        <begin position="969"/>
        <end position="982"/>
    </location>
</feature>
<accession>A8Q8V6</accession>
<reference evidence="4 5" key="1">
    <citation type="journal article" date="2007" name="Proc. Natl. Acad. Sci. U.S.A.">
        <title>Dandruff-associated Malassezia genomes reveal convergent and divergent virulence traits shared with plant and human fungal pathogens.</title>
        <authorList>
            <person name="Xu J."/>
            <person name="Saunders C.W."/>
            <person name="Hu P."/>
            <person name="Grant R.A."/>
            <person name="Boekhout T."/>
            <person name="Kuramae E.E."/>
            <person name="Kronstad J.W."/>
            <person name="Deangelis Y.M."/>
            <person name="Reeder N.L."/>
            <person name="Johnstone K.R."/>
            <person name="Leland M."/>
            <person name="Fieno A.M."/>
            <person name="Begley W.M."/>
            <person name="Sun Y."/>
            <person name="Lacey M.P."/>
            <person name="Chaudhary T."/>
            <person name="Keough T."/>
            <person name="Chu L."/>
            <person name="Sears R."/>
            <person name="Yuan B."/>
            <person name="Dawson T.L.Jr."/>
        </authorList>
    </citation>
    <scope>NUCLEOTIDE SEQUENCE [LARGE SCALE GENOMIC DNA]</scope>
    <source>
        <strain evidence="5">ATCC MYA-4612 / CBS 7966</strain>
    </source>
</reference>
<feature type="compositionally biased region" description="Low complexity" evidence="2">
    <location>
        <begin position="721"/>
        <end position="734"/>
    </location>
</feature>
<feature type="compositionally biased region" description="Polar residues" evidence="2">
    <location>
        <begin position="1056"/>
        <end position="1067"/>
    </location>
</feature>
<dbReference type="OMA" id="EDTYPLM"/>
<evidence type="ECO:0000313" key="5">
    <source>
        <dbReference type="Proteomes" id="UP000008837"/>
    </source>
</evidence>
<dbReference type="VEuPathDB" id="FungiDB:MGL_3343"/>
<dbReference type="RefSeq" id="XP_001729308.1">
    <property type="nucleotide sequence ID" value="XM_001729256.1"/>
</dbReference>
<feature type="compositionally biased region" description="Low complexity" evidence="2">
    <location>
        <begin position="1113"/>
        <end position="1132"/>
    </location>
</feature>
<feature type="region of interest" description="Disordered" evidence="2">
    <location>
        <begin position="694"/>
        <end position="807"/>
    </location>
</feature>
<feature type="region of interest" description="Disordered" evidence="2">
    <location>
        <begin position="105"/>
        <end position="207"/>
    </location>
</feature>
<feature type="compositionally biased region" description="Polar residues" evidence="2">
    <location>
        <begin position="821"/>
        <end position="837"/>
    </location>
</feature>
<feature type="compositionally biased region" description="Low complexity" evidence="2">
    <location>
        <begin position="354"/>
        <end position="374"/>
    </location>
</feature>
<dbReference type="GO" id="GO:0000786">
    <property type="term" value="C:nucleosome"/>
    <property type="evidence" value="ECO:0007669"/>
    <property type="project" value="InterPro"/>
</dbReference>
<feature type="region of interest" description="Disordered" evidence="2">
    <location>
        <begin position="819"/>
        <end position="854"/>
    </location>
</feature>
<sequence length="1166" mass="120945">MNIQSESSANEPTTPVAVKRSHSPDQVALYDQAAEHAKRARIHSRPHFADAYLECLSSSELIRIIRQIEQLLQDTPHAADVYALIYPNNIEERVTASRRELAASSIQTDHSLRTSSEPPHSFPSSSAHISPPLSSAPPLLSSHVPHVPSPLHADTTTHSTTDKEPLHQPPGLTVPPDSSEQTSTPTIQVSASVAPPSPPPHTAAAPSASFLTDSSVISLGEPPAGTASRLYTPMIPASTTDLGTSMTSTSEPFISSTSTTTNVTEPESVTNNGNISSRVAAILESIQNTNSSGPMLGLQGQPLAPSKQGGSGSGMTSGLSSLLSNSFPNANHRMPANSALSRLLEQTTPDPGGISSPASAIPPATSTATTASSLPSASSLLSSLTTRPGFSTGITATGTGPSALDYTSLSHATTQSNAAATSSGLTSSFTPTYGIHDPHTTDANDSTREPPRITSTLPSYEDMIIEGLQAIGDVNGTPPRMLFHWMEDTYPLMKNFRPSASQALQKAFKRGRLHKAGSLYRINPHWDGSNAGRKPTRRPQIGKDHPMMVNGPKGPAPASPFKARAQFEGAAAYRQSSVHLNRHRGLRHPSTLRPGPKPYGQPGAAPLDNPASSIFQNGAAAAALLLAHQQRSRDHNGTVPLTSQDLTPTLTSLVRQLRASQGTALQGADGSTQSTSSLSSILASALLKHAQRPSDGSAAISDPSSLTPMTNSLTSTSSPVLQSLSRLLGSARSGTGAPGSGADAGSIDHGTGLGAGSAPTLGMSTGPDPNLGLTSSAEPVPEHKSYLPFSTSSVPSPAPLPASGPGSLSASIETLVRQATRAATHQVSSDDSLTISDPANEPIEPAPSATQSDLDAAVSETLQAAFQEIGPQHKPASTDVVPDASMQDLDTSELDGINLEDYSDALRTLTAALAGTHGDDGDDVDMSGREGQSHGHNGEDDDEEAQRLADEKAIADAEADLSDAEGGDSDGHESVPDHDRPYESVGSNRMESLLRSYGIDVSTEAIQHLTETLRDPNMSVSDLTDNKAMQSGATGASTTCASVSSASEEPTSSSTNTHVPQPSASSANDRHVQPPPSDSAPSLKPEESFSHHESTVPRQDQSIATGLKEEAHTSNSAAPTTTSATSASDSPTMPLLDPEASDEAHNQSIQSQLEALIASLAADSEG</sequence>
<dbReference type="PROSITE" id="PS51504">
    <property type="entry name" value="H15"/>
    <property type="match status" value="1"/>
</dbReference>
<dbReference type="InParanoid" id="A8Q8V6"/>
<feature type="compositionally biased region" description="Polar residues" evidence="2">
    <location>
        <begin position="702"/>
        <end position="720"/>
    </location>
</feature>
<protein>
    <recommendedName>
        <fullName evidence="1">Histone H1</fullName>
    </recommendedName>
</protein>
<dbReference type="EMBL" id="AAYY01000013">
    <property type="protein sequence ID" value="EDP42094.1"/>
    <property type="molecule type" value="Genomic_DNA"/>
</dbReference>
<feature type="compositionally biased region" description="Acidic residues" evidence="2">
    <location>
        <begin position="957"/>
        <end position="968"/>
    </location>
</feature>
<feature type="compositionally biased region" description="Polar residues" evidence="2">
    <location>
        <begin position="1018"/>
        <end position="1029"/>
    </location>
</feature>
<evidence type="ECO:0000259" key="3">
    <source>
        <dbReference type="PROSITE" id="PS51504"/>
    </source>
</evidence>
<feature type="domain" description="H15" evidence="3">
    <location>
        <begin position="456"/>
        <end position="524"/>
    </location>
</feature>
<gene>
    <name evidence="4" type="ORF">MGL_3343</name>
</gene>
<keyword evidence="5" id="KW-1185">Reference proteome</keyword>
<feature type="region of interest" description="Disordered" evidence="2">
    <location>
        <begin position="299"/>
        <end position="374"/>
    </location>
</feature>
<dbReference type="InterPro" id="IPR005818">
    <property type="entry name" value="Histone_H1/H5_H15"/>
</dbReference>
<dbReference type="KEGG" id="mgl:MGL_3343"/>
<feature type="region of interest" description="Disordered" evidence="2">
    <location>
        <begin position="524"/>
        <end position="545"/>
    </location>
</feature>
<feature type="compositionally biased region" description="Low complexity" evidence="2">
    <location>
        <begin position="1031"/>
        <end position="1055"/>
    </location>
</feature>
<name>A8Q8V6_MALGO</name>
<dbReference type="Pfam" id="PF00538">
    <property type="entry name" value="Linker_histone"/>
    <property type="match status" value="1"/>
</dbReference>
<feature type="region of interest" description="Disordered" evidence="2">
    <location>
        <begin position="585"/>
        <end position="605"/>
    </location>
</feature>
<feature type="compositionally biased region" description="Low complexity" evidence="2">
    <location>
        <begin position="316"/>
        <end position="326"/>
    </location>
</feature>
<evidence type="ECO:0000313" key="4">
    <source>
        <dbReference type="EMBL" id="EDP42094.1"/>
    </source>
</evidence>
<organism evidence="4 5">
    <name type="scientific">Malassezia globosa (strain ATCC MYA-4612 / CBS 7966)</name>
    <name type="common">Dandruff-associated fungus</name>
    <dbReference type="NCBI Taxonomy" id="425265"/>
    <lineage>
        <taxon>Eukaryota</taxon>
        <taxon>Fungi</taxon>
        <taxon>Dikarya</taxon>
        <taxon>Basidiomycota</taxon>
        <taxon>Ustilaginomycotina</taxon>
        <taxon>Malasseziomycetes</taxon>
        <taxon>Malasseziales</taxon>
        <taxon>Malasseziaceae</taxon>
        <taxon>Malassezia</taxon>
    </lineage>
</organism>
<feature type="compositionally biased region" description="Basic and acidic residues" evidence="2">
    <location>
        <begin position="926"/>
        <end position="938"/>
    </location>
</feature>
<feature type="compositionally biased region" description="Basic and acidic residues" evidence="2">
    <location>
        <begin position="945"/>
        <end position="955"/>
    </location>
</feature>
<dbReference type="SUPFAM" id="SSF46785">
    <property type="entry name" value="Winged helix' DNA-binding domain"/>
    <property type="match status" value="1"/>
</dbReference>
<feature type="region of interest" description="Disordered" evidence="2">
    <location>
        <begin position="241"/>
        <end position="272"/>
    </location>
</feature>
<proteinExistence type="predicted"/>
<feature type="region of interest" description="Disordered" evidence="2">
    <location>
        <begin position="418"/>
        <end position="451"/>
    </location>
</feature>
<dbReference type="Gene3D" id="1.10.10.10">
    <property type="entry name" value="Winged helix-like DNA-binding domain superfamily/Winged helix DNA-binding domain"/>
    <property type="match status" value="1"/>
</dbReference>
<evidence type="ECO:0000256" key="2">
    <source>
        <dbReference type="SAM" id="MobiDB-lite"/>
    </source>
</evidence>
<feature type="compositionally biased region" description="Polar residues" evidence="2">
    <location>
        <begin position="176"/>
        <end position="189"/>
    </location>
</feature>
<dbReference type="AlphaFoldDB" id="A8Q8V6"/>
<dbReference type="GeneID" id="5853620"/>
<dbReference type="STRING" id="425265.A8Q8V6"/>
<dbReference type="Proteomes" id="UP000008837">
    <property type="component" value="Unassembled WGS sequence"/>
</dbReference>
<feature type="compositionally biased region" description="Polar residues" evidence="2">
    <location>
        <begin position="338"/>
        <end position="349"/>
    </location>
</feature>
<dbReference type="SMART" id="SM00526">
    <property type="entry name" value="H15"/>
    <property type="match status" value="1"/>
</dbReference>
<feature type="region of interest" description="Disordered" evidence="2">
    <location>
        <begin position="1"/>
        <end position="22"/>
    </location>
</feature>